<dbReference type="KEGG" id="pprt:ET464_13505"/>
<dbReference type="InterPro" id="IPR000326">
    <property type="entry name" value="PAP2/HPO"/>
</dbReference>
<keyword evidence="1" id="KW-0812">Transmembrane</keyword>
<evidence type="ECO:0000313" key="4">
    <source>
        <dbReference type="Proteomes" id="UP000293568"/>
    </source>
</evidence>
<evidence type="ECO:0000313" key="3">
    <source>
        <dbReference type="EMBL" id="QAY67264.1"/>
    </source>
</evidence>
<dbReference type="CDD" id="cd03392">
    <property type="entry name" value="PAP2_like_2"/>
    <property type="match status" value="1"/>
</dbReference>
<keyword evidence="1" id="KW-1133">Transmembrane helix</keyword>
<feature type="transmembrane region" description="Helical" evidence="1">
    <location>
        <begin position="92"/>
        <end position="109"/>
    </location>
</feature>
<dbReference type="PANTHER" id="PTHR14969">
    <property type="entry name" value="SPHINGOSINE-1-PHOSPHATE PHOSPHOHYDROLASE"/>
    <property type="match status" value="1"/>
</dbReference>
<dbReference type="Proteomes" id="UP000293568">
    <property type="component" value="Chromosome"/>
</dbReference>
<dbReference type="SUPFAM" id="SSF48317">
    <property type="entry name" value="Acid phosphatase/Vanadium-dependent haloperoxidase"/>
    <property type="match status" value="1"/>
</dbReference>
<reference evidence="3 4" key="1">
    <citation type="submission" date="2019-01" db="EMBL/GenBank/DDBJ databases">
        <title>Genome sequencing of strain FW100M-2.</title>
        <authorList>
            <person name="Heo J."/>
            <person name="Kim S.-J."/>
            <person name="Kim J.-S."/>
            <person name="Hong S.-B."/>
            <person name="Kwon S.-W."/>
        </authorList>
    </citation>
    <scope>NUCLEOTIDE SEQUENCE [LARGE SCALE GENOMIC DNA]</scope>
    <source>
        <strain evidence="3 4">FW100M-2</strain>
    </source>
</reference>
<keyword evidence="1" id="KW-0472">Membrane</keyword>
<dbReference type="SMART" id="SM00014">
    <property type="entry name" value="acidPPc"/>
    <property type="match status" value="1"/>
</dbReference>
<accession>A0A4P6EW67</accession>
<dbReference type="Gene3D" id="1.20.144.10">
    <property type="entry name" value="Phosphatidic acid phosphatase type 2/haloperoxidase"/>
    <property type="match status" value="2"/>
</dbReference>
<feature type="transmembrane region" description="Helical" evidence="1">
    <location>
        <begin position="163"/>
        <end position="183"/>
    </location>
</feature>
<feature type="transmembrane region" description="Helical" evidence="1">
    <location>
        <begin position="14"/>
        <end position="36"/>
    </location>
</feature>
<feature type="domain" description="Phosphatidic acid phosphatase type 2/haloperoxidase" evidence="2">
    <location>
        <begin position="93"/>
        <end position="204"/>
    </location>
</feature>
<dbReference type="AlphaFoldDB" id="A0A4P6EW67"/>
<feature type="transmembrane region" description="Helical" evidence="1">
    <location>
        <begin position="56"/>
        <end position="85"/>
    </location>
</feature>
<keyword evidence="4" id="KW-1185">Reference proteome</keyword>
<name>A0A4P6EW67_9BACL</name>
<sequence>MEGRDRMRSTPRLALYWGIGCAAAFAVVAAFVSTGYSDGFDRPLTDGLHNLESDGWTAFLKTAGSVASGIPVAVIIALVCLYLLLARRIGEWVTFIAVLAGSQAVNLALKELFQRERPDVHRLIEASGYGFPSGNATSALALFGMLAVLGWSRIPSRAGRTALVVICSFFTLAAGVSRIYLGVHYPTDIAGAYLSTGAVLFAALAIRARITVKRHPDSGVPL</sequence>
<proteinExistence type="predicted"/>
<protein>
    <submittedName>
        <fullName evidence="3">Phosphatase PAP2 family protein</fullName>
    </submittedName>
</protein>
<evidence type="ECO:0000256" key="1">
    <source>
        <dbReference type="SAM" id="Phobius"/>
    </source>
</evidence>
<dbReference type="Pfam" id="PF01569">
    <property type="entry name" value="PAP2"/>
    <property type="match status" value="1"/>
</dbReference>
<dbReference type="PANTHER" id="PTHR14969:SF13">
    <property type="entry name" value="AT30094P"/>
    <property type="match status" value="1"/>
</dbReference>
<organism evidence="3 4">
    <name type="scientific">Paenibacillus protaetiae</name>
    <dbReference type="NCBI Taxonomy" id="2509456"/>
    <lineage>
        <taxon>Bacteria</taxon>
        <taxon>Bacillati</taxon>
        <taxon>Bacillota</taxon>
        <taxon>Bacilli</taxon>
        <taxon>Bacillales</taxon>
        <taxon>Paenibacillaceae</taxon>
        <taxon>Paenibacillus</taxon>
    </lineage>
</organism>
<dbReference type="OrthoDB" id="9789113at2"/>
<gene>
    <name evidence="3" type="ORF">ET464_13505</name>
</gene>
<feature type="transmembrane region" description="Helical" evidence="1">
    <location>
        <begin position="129"/>
        <end position="151"/>
    </location>
</feature>
<feature type="transmembrane region" description="Helical" evidence="1">
    <location>
        <begin position="189"/>
        <end position="206"/>
    </location>
</feature>
<dbReference type="EMBL" id="CP035492">
    <property type="protein sequence ID" value="QAY67264.1"/>
    <property type="molecule type" value="Genomic_DNA"/>
</dbReference>
<evidence type="ECO:0000259" key="2">
    <source>
        <dbReference type="SMART" id="SM00014"/>
    </source>
</evidence>
<dbReference type="InterPro" id="IPR036938">
    <property type="entry name" value="PAP2/HPO_sf"/>
</dbReference>